<evidence type="ECO:0000313" key="2">
    <source>
        <dbReference type="EMBL" id="CAL4102189.1"/>
    </source>
</evidence>
<accession>A0AAV2QZP5</accession>
<dbReference type="EMBL" id="CAXKWB010011680">
    <property type="protein sequence ID" value="CAL4102189.1"/>
    <property type="molecule type" value="Genomic_DNA"/>
</dbReference>
<gene>
    <name evidence="2" type="ORF">MNOR_LOCUS17194</name>
</gene>
<organism evidence="2 3">
    <name type="scientific">Meganyctiphanes norvegica</name>
    <name type="common">Northern krill</name>
    <name type="synonym">Thysanopoda norvegica</name>
    <dbReference type="NCBI Taxonomy" id="48144"/>
    <lineage>
        <taxon>Eukaryota</taxon>
        <taxon>Metazoa</taxon>
        <taxon>Ecdysozoa</taxon>
        <taxon>Arthropoda</taxon>
        <taxon>Crustacea</taxon>
        <taxon>Multicrustacea</taxon>
        <taxon>Malacostraca</taxon>
        <taxon>Eumalacostraca</taxon>
        <taxon>Eucarida</taxon>
        <taxon>Euphausiacea</taxon>
        <taxon>Euphausiidae</taxon>
        <taxon>Meganyctiphanes</taxon>
    </lineage>
</organism>
<keyword evidence="3" id="KW-1185">Reference proteome</keyword>
<evidence type="ECO:0000256" key="1">
    <source>
        <dbReference type="SAM" id="SignalP"/>
    </source>
</evidence>
<dbReference type="AlphaFoldDB" id="A0AAV2QZP5"/>
<keyword evidence="1" id="KW-0732">Signal</keyword>
<feature type="chain" id="PRO_5043741117" description="Protein sleepless" evidence="1">
    <location>
        <begin position="20"/>
        <end position="116"/>
    </location>
</feature>
<feature type="non-terminal residue" evidence="2">
    <location>
        <position position="116"/>
    </location>
</feature>
<name>A0AAV2QZP5_MEGNR</name>
<evidence type="ECO:0008006" key="4">
    <source>
        <dbReference type="Google" id="ProtNLM"/>
    </source>
</evidence>
<proteinExistence type="predicted"/>
<comment type="caution">
    <text evidence="2">The sequence shown here is derived from an EMBL/GenBank/DDBJ whole genome shotgun (WGS) entry which is preliminary data.</text>
</comment>
<reference evidence="2 3" key="1">
    <citation type="submission" date="2024-05" db="EMBL/GenBank/DDBJ databases">
        <authorList>
            <person name="Wallberg A."/>
        </authorList>
    </citation>
    <scope>NUCLEOTIDE SEQUENCE [LARGE SCALE GENOMIC DNA]</scope>
</reference>
<sequence length="116" mass="12949">MKLLLAAVALAALMHQGTTLKCYRCCNNPALCTRGPIDPECGNPDYSNLDYQFELGLWNYCIIMVWTDGYDEGTVFRDAHFGSRNSNDEDCSVNNGVVTCKCYDDSCNTNLCEHCL</sequence>
<dbReference type="Proteomes" id="UP001497623">
    <property type="component" value="Unassembled WGS sequence"/>
</dbReference>
<feature type="signal peptide" evidence="1">
    <location>
        <begin position="1"/>
        <end position="19"/>
    </location>
</feature>
<protein>
    <recommendedName>
        <fullName evidence="4">Protein sleepless</fullName>
    </recommendedName>
</protein>
<evidence type="ECO:0000313" key="3">
    <source>
        <dbReference type="Proteomes" id="UP001497623"/>
    </source>
</evidence>